<feature type="repeat" description="ANK" evidence="3">
    <location>
        <begin position="255"/>
        <end position="287"/>
    </location>
</feature>
<dbReference type="AlphaFoldDB" id="A0ABD1J6A7"/>
<evidence type="ECO:0000313" key="6">
    <source>
        <dbReference type="Proteomes" id="UP001591681"/>
    </source>
</evidence>
<comment type="caution">
    <text evidence="5">The sequence shown here is derived from an EMBL/GenBank/DDBJ whole genome shotgun (WGS) entry which is preliminary data.</text>
</comment>
<evidence type="ECO:0000313" key="5">
    <source>
        <dbReference type="EMBL" id="KAL2082733.1"/>
    </source>
</evidence>
<evidence type="ECO:0000256" key="4">
    <source>
        <dbReference type="SAM" id="MobiDB-lite"/>
    </source>
</evidence>
<feature type="repeat" description="ANK" evidence="3">
    <location>
        <begin position="288"/>
        <end position="320"/>
    </location>
</feature>
<dbReference type="PRINTS" id="PR01415">
    <property type="entry name" value="ANKYRIN"/>
</dbReference>
<organism evidence="5 6">
    <name type="scientific">Coilia grayii</name>
    <name type="common">Gray's grenadier anchovy</name>
    <dbReference type="NCBI Taxonomy" id="363190"/>
    <lineage>
        <taxon>Eukaryota</taxon>
        <taxon>Metazoa</taxon>
        <taxon>Chordata</taxon>
        <taxon>Craniata</taxon>
        <taxon>Vertebrata</taxon>
        <taxon>Euteleostomi</taxon>
        <taxon>Actinopterygii</taxon>
        <taxon>Neopterygii</taxon>
        <taxon>Teleostei</taxon>
        <taxon>Clupei</taxon>
        <taxon>Clupeiformes</taxon>
        <taxon>Clupeoidei</taxon>
        <taxon>Engraulidae</taxon>
        <taxon>Coilinae</taxon>
        <taxon>Coilia</taxon>
    </lineage>
</organism>
<gene>
    <name evidence="5" type="ORF">ACEWY4_022551</name>
</gene>
<dbReference type="EMBL" id="JBHFQA010000019">
    <property type="protein sequence ID" value="KAL2082733.1"/>
    <property type="molecule type" value="Genomic_DNA"/>
</dbReference>
<dbReference type="InterPro" id="IPR002110">
    <property type="entry name" value="Ankyrin_rpt"/>
</dbReference>
<evidence type="ECO:0000256" key="2">
    <source>
        <dbReference type="ARBA" id="ARBA00023043"/>
    </source>
</evidence>
<dbReference type="SMART" id="SM00248">
    <property type="entry name" value="ANK"/>
    <property type="match status" value="6"/>
</dbReference>
<keyword evidence="2 3" id="KW-0040">ANK repeat</keyword>
<keyword evidence="6" id="KW-1185">Reference proteome</keyword>
<dbReference type="PROSITE" id="PS50297">
    <property type="entry name" value="ANK_REP_REGION"/>
    <property type="match status" value="3"/>
</dbReference>
<evidence type="ECO:0000256" key="1">
    <source>
        <dbReference type="ARBA" id="ARBA00022737"/>
    </source>
</evidence>
<feature type="repeat" description="ANK" evidence="3">
    <location>
        <begin position="221"/>
        <end position="253"/>
    </location>
</feature>
<reference evidence="5 6" key="1">
    <citation type="submission" date="2024-09" db="EMBL/GenBank/DDBJ databases">
        <title>A chromosome-level genome assembly of Gray's grenadier anchovy, Coilia grayii.</title>
        <authorList>
            <person name="Fu Z."/>
        </authorList>
    </citation>
    <scope>NUCLEOTIDE SEQUENCE [LARGE SCALE GENOMIC DNA]</scope>
    <source>
        <strain evidence="5">G4</strain>
        <tissue evidence="5">Muscle</tissue>
    </source>
</reference>
<dbReference type="InterPro" id="IPR051070">
    <property type="entry name" value="NF-kappa-B_inhibitor"/>
</dbReference>
<dbReference type="InterPro" id="IPR036770">
    <property type="entry name" value="Ankyrin_rpt-contain_sf"/>
</dbReference>
<sequence>MASGDEEKGKFDLMEENRIDSGIDSYKSFSKDEHYPKPVHEQRPEDGEVKDKLDSVTEERHDSAYISSSITVDNITDIIKTCLTSDSQDTESEETSDNNENEVNLNLLTTITDDGDTFLHLAIIHEAKDFAGQLIELFPREVLDIQNNLYQTALHLATYLNLPTVVRRLVEGGATLILQDHDGNTPLHVACEQGKSECANEMTRNMLPGQLRPVLEAQNWRGVTCLHLATMHRRHRLMKLLIKKGADLNVQEGTSGKTPLHMAVELHDVPAVTLLLNQGANVDAAMFNGCTPLHLAVGRQDATIANMLCQSGADQMIRNMEDETALDLADGNDDILALFPFDDIQISGRSVVGVNF</sequence>
<keyword evidence="1" id="KW-0677">Repeat</keyword>
<dbReference type="Gene3D" id="1.25.40.20">
    <property type="entry name" value="Ankyrin repeat-containing domain"/>
    <property type="match status" value="1"/>
</dbReference>
<dbReference type="PROSITE" id="PS50088">
    <property type="entry name" value="ANK_REPEAT"/>
    <property type="match status" value="4"/>
</dbReference>
<dbReference type="PANTHER" id="PTHR46680">
    <property type="entry name" value="NF-KAPPA-B INHIBITOR ALPHA"/>
    <property type="match status" value="1"/>
</dbReference>
<evidence type="ECO:0000256" key="3">
    <source>
        <dbReference type="PROSITE-ProRule" id="PRU00023"/>
    </source>
</evidence>
<accession>A0ABD1J6A7</accession>
<feature type="compositionally biased region" description="Basic and acidic residues" evidence="4">
    <location>
        <begin position="29"/>
        <end position="53"/>
    </location>
</feature>
<feature type="region of interest" description="Disordered" evidence="4">
    <location>
        <begin position="22"/>
        <end position="53"/>
    </location>
</feature>
<dbReference type="Pfam" id="PF12796">
    <property type="entry name" value="Ank_2"/>
    <property type="match status" value="2"/>
</dbReference>
<dbReference type="Proteomes" id="UP001591681">
    <property type="component" value="Unassembled WGS sequence"/>
</dbReference>
<proteinExistence type="predicted"/>
<name>A0ABD1J6A7_9TELE</name>
<evidence type="ECO:0008006" key="7">
    <source>
        <dbReference type="Google" id="ProtNLM"/>
    </source>
</evidence>
<protein>
    <recommendedName>
        <fullName evidence="7">NF-kappa-B inhibitor epsilon</fullName>
    </recommendedName>
</protein>
<dbReference type="PANTHER" id="PTHR46680:SF5">
    <property type="entry name" value="NFKB INHIBITOR EPSILON"/>
    <property type="match status" value="1"/>
</dbReference>
<feature type="repeat" description="ANK" evidence="3">
    <location>
        <begin position="149"/>
        <end position="181"/>
    </location>
</feature>
<dbReference type="SUPFAM" id="SSF48403">
    <property type="entry name" value="Ankyrin repeat"/>
    <property type="match status" value="1"/>
</dbReference>